<protein>
    <submittedName>
        <fullName evidence="1">Uncharacterized protein</fullName>
    </submittedName>
</protein>
<keyword evidence="2" id="KW-1185">Reference proteome</keyword>
<gene>
    <name evidence="1" type="ORF">H0I76_15665</name>
</gene>
<evidence type="ECO:0000313" key="1">
    <source>
        <dbReference type="EMBL" id="MBK0400636.1"/>
    </source>
</evidence>
<reference evidence="1" key="1">
    <citation type="submission" date="2020-12" db="EMBL/GenBank/DDBJ databases">
        <title>Bacterial taxonomy.</title>
        <authorList>
            <person name="Pan X."/>
        </authorList>
    </citation>
    <scope>NUCLEOTIDE SEQUENCE</scope>
    <source>
        <strain evidence="1">M0105</strain>
    </source>
</reference>
<comment type="caution">
    <text evidence="1">The sequence shown here is derived from an EMBL/GenBank/DDBJ whole genome shotgun (WGS) entry which is preliminary data.</text>
</comment>
<organism evidence="1 2">
    <name type="scientific">Thermohalobaculum xanthum</name>
    <dbReference type="NCBI Taxonomy" id="2753746"/>
    <lineage>
        <taxon>Bacteria</taxon>
        <taxon>Pseudomonadati</taxon>
        <taxon>Pseudomonadota</taxon>
        <taxon>Alphaproteobacteria</taxon>
        <taxon>Rhodobacterales</taxon>
        <taxon>Paracoccaceae</taxon>
        <taxon>Thermohalobaculum</taxon>
    </lineage>
</organism>
<evidence type="ECO:0000313" key="2">
    <source>
        <dbReference type="Proteomes" id="UP000655420"/>
    </source>
</evidence>
<dbReference type="Proteomes" id="UP000655420">
    <property type="component" value="Unassembled WGS sequence"/>
</dbReference>
<dbReference type="EMBL" id="JAEHHL010000009">
    <property type="protein sequence ID" value="MBK0400636.1"/>
    <property type="molecule type" value="Genomic_DNA"/>
</dbReference>
<dbReference type="AlphaFoldDB" id="A0A8J7SG66"/>
<name>A0A8J7SG66_9RHOB</name>
<accession>A0A8J7SG66</accession>
<proteinExistence type="predicted"/>
<sequence length="273" mass="30985">MDHRAAFLVGYAAKHRPVTVRQLFYAATVYGIPGIEKTEAGYAKVQAHVLALRRDGLMPYSMIADETRLMRKPRTHDGWMDALRDTARLYRKSLWADSSERVEIWIEKGALAGVILPVTDEFDVPLMPTHGYTSETFAHNAVEDMRGTGKTLVVYSLYDFDRSGQDAEASLREKVERFGAEYGVPVRFRPLALTVQQVVDMGLPTRPAKRTTKADQRWPYPFAAELDAIPPDRIRQIVREAIEQHLPADELAHLKAVERAERETLEQFLYGDA</sequence>